<dbReference type="SUPFAM" id="SSF103088">
    <property type="entry name" value="OmpA-like"/>
    <property type="match status" value="1"/>
</dbReference>
<organism evidence="7 8">
    <name type="scientific">Sphingomonas jejuensis</name>
    <dbReference type="NCBI Taxonomy" id="904715"/>
    <lineage>
        <taxon>Bacteria</taxon>
        <taxon>Pseudomonadati</taxon>
        <taxon>Pseudomonadota</taxon>
        <taxon>Alphaproteobacteria</taxon>
        <taxon>Sphingomonadales</taxon>
        <taxon>Sphingomonadaceae</taxon>
        <taxon>Sphingomonas</taxon>
    </lineage>
</organism>
<dbReference type="InterPro" id="IPR036737">
    <property type="entry name" value="OmpA-like_sf"/>
</dbReference>
<dbReference type="Gene3D" id="3.30.1330.60">
    <property type="entry name" value="OmpA-like domain"/>
    <property type="match status" value="1"/>
</dbReference>
<dbReference type="CDD" id="cd07185">
    <property type="entry name" value="OmpA_C-like"/>
    <property type="match status" value="1"/>
</dbReference>
<dbReference type="InterPro" id="IPR006665">
    <property type="entry name" value="OmpA-like"/>
</dbReference>
<keyword evidence="3" id="KW-0998">Cell outer membrane</keyword>
<dbReference type="PANTHER" id="PTHR30329">
    <property type="entry name" value="STATOR ELEMENT OF FLAGELLAR MOTOR COMPLEX"/>
    <property type="match status" value="1"/>
</dbReference>
<dbReference type="Pfam" id="PF00691">
    <property type="entry name" value="OmpA"/>
    <property type="match status" value="1"/>
</dbReference>
<dbReference type="RefSeq" id="WP_167951999.1">
    <property type="nucleotide sequence ID" value="NZ_JAATJE010000001.1"/>
</dbReference>
<gene>
    <name evidence="7" type="ORF">GGR88_000133</name>
</gene>
<feature type="compositionally biased region" description="Basic and acidic residues" evidence="5">
    <location>
        <begin position="167"/>
        <end position="177"/>
    </location>
</feature>
<evidence type="ECO:0000256" key="5">
    <source>
        <dbReference type="SAM" id="MobiDB-lite"/>
    </source>
</evidence>
<protein>
    <submittedName>
        <fullName evidence="7">OOP family OmpA-OmpF porin</fullName>
    </submittedName>
</protein>
<sequence>MHRHAIILLAATTAACTPPDQPGNDAPAVQLPAVEAPTLANDAEEAKSIMRPDVTVAPPPEEAHVAAPLSVVIDMPDGVALDDAGRAALDRIVASEALAAGGTVTIGGHSDTRGDDDANLDVSRRRAEAVRDALVERGVAADRITIIAFGETRPRVPNARPDGTDDPEARAANRRVDVTVTPVPAAPAPPDDPVLSPAS</sequence>
<feature type="domain" description="OmpA-like" evidence="6">
    <location>
        <begin position="61"/>
        <end position="184"/>
    </location>
</feature>
<keyword evidence="2 4" id="KW-0472">Membrane</keyword>
<proteinExistence type="predicted"/>
<dbReference type="PROSITE" id="PS51123">
    <property type="entry name" value="OMPA_2"/>
    <property type="match status" value="1"/>
</dbReference>
<comment type="subcellular location">
    <subcellularLocation>
        <location evidence="1">Cell outer membrane</location>
    </subcellularLocation>
</comment>
<dbReference type="PRINTS" id="PR01021">
    <property type="entry name" value="OMPADOMAIN"/>
</dbReference>
<evidence type="ECO:0000313" key="8">
    <source>
        <dbReference type="Proteomes" id="UP000734218"/>
    </source>
</evidence>
<dbReference type="InterPro" id="IPR050330">
    <property type="entry name" value="Bact_OuterMem_StrucFunc"/>
</dbReference>
<dbReference type="PROSITE" id="PS51257">
    <property type="entry name" value="PROKAR_LIPOPROTEIN"/>
    <property type="match status" value="1"/>
</dbReference>
<accession>A0ABX0XHH0</accession>
<evidence type="ECO:0000256" key="4">
    <source>
        <dbReference type="PROSITE-ProRule" id="PRU00473"/>
    </source>
</evidence>
<comment type="caution">
    <text evidence="7">The sequence shown here is derived from an EMBL/GenBank/DDBJ whole genome shotgun (WGS) entry which is preliminary data.</text>
</comment>
<dbReference type="Proteomes" id="UP000734218">
    <property type="component" value="Unassembled WGS sequence"/>
</dbReference>
<evidence type="ECO:0000259" key="6">
    <source>
        <dbReference type="PROSITE" id="PS51123"/>
    </source>
</evidence>
<evidence type="ECO:0000313" key="7">
    <source>
        <dbReference type="EMBL" id="NJC32659.1"/>
    </source>
</evidence>
<name>A0ABX0XHH0_9SPHN</name>
<dbReference type="InterPro" id="IPR006664">
    <property type="entry name" value="OMP_bac"/>
</dbReference>
<dbReference type="PANTHER" id="PTHR30329:SF21">
    <property type="entry name" value="LIPOPROTEIN YIAD-RELATED"/>
    <property type="match status" value="1"/>
</dbReference>
<reference evidence="7 8" key="1">
    <citation type="submission" date="2020-03" db="EMBL/GenBank/DDBJ databases">
        <title>Genomic Encyclopedia of Type Strains, Phase IV (KMG-IV): sequencing the most valuable type-strain genomes for metagenomic binning, comparative biology and taxonomic classification.</title>
        <authorList>
            <person name="Goeker M."/>
        </authorList>
    </citation>
    <scope>NUCLEOTIDE SEQUENCE [LARGE SCALE GENOMIC DNA]</scope>
    <source>
        <strain evidence="7 8">DSM 27651</strain>
    </source>
</reference>
<evidence type="ECO:0000256" key="3">
    <source>
        <dbReference type="ARBA" id="ARBA00023237"/>
    </source>
</evidence>
<keyword evidence="8" id="KW-1185">Reference proteome</keyword>
<feature type="region of interest" description="Disordered" evidence="5">
    <location>
        <begin position="154"/>
        <end position="199"/>
    </location>
</feature>
<evidence type="ECO:0000256" key="2">
    <source>
        <dbReference type="ARBA" id="ARBA00023136"/>
    </source>
</evidence>
<dbReference type="EMBL" id="JAATJE010000001">
    <property type="protein sequence ID" value="NJC32659.1"/>
    <property type="molecule type" value="Genomic_DNA"/>
</dbReference>
<evidence type="ECO:0000256" key="1">
    <source>
        <dbReference type="ARBA" id="ARBA00004442"/>
    </source>
</evidence>